<sequence>MASNVLPAIAKHVASIVPSLGNVRIIRSMVGFRPYTGDGLPIIDESRDVKGFIIAAGHEGDGIALSPITGLLVRDLIDGKGDYQYFLGKLKLDRL</sequence>
<name>A0A514LNH7_9BACI</name>
<feature type="domain" description="FAD dependent oxidoreductase" evidence="2">
    <location>
        <begin position="7"/>
        <end position="76"/>
    </location>
</feature>
<dbReference type="KEGG" id="sale:EPH95_18355"/>
<evidence type="ECO:0000256" key="1">
    <source>
        <dbReference type="ARBA" id="ARBA00023002"/>
    </source>
</evidence>
<dbReference type="Gene3D" id="3.50.50.60">
    <property type="entry name" value="FAD/NAD(P)-binding domain"/>
    <property type="match status" value="1"/>
</dbReference>
<dbReference type="OrthoDB" id="9794226at2"/>
<dbReference type="AlphaFoldDB" id="A0A514LNH7"/>
<accession>A0A514LNH7</accession>
<dbReference type="InterPro" id="IPR006076">
    <property type="entry name" value="FAD-dep_OxRdtase"/>
</dbReference>
<dbReference type="RefSeq" id="WP_142091385.1">
    <property type="nucleotide sequence ID" value="NZ_CP035485.1"/>
</dbReference>
<evidence type="ECO:0000313" key="4">
    <source>
        <dbReference type="Proteomes" id="UP000319756"/>
    </source>
</evidence>
<dbReference type="PANTHER" id="PTHR13847:SF287">
    <property type="entry name" value="FAD-DEPENDENT OXIDOREDUCTASE DOMAIN-CONTAINING PROTEIN 1"/>
    <property type="match status" value="1"/>
</dbReference>
<dbReference type="GO" id="GO:0005737">
    <property type="term" value="C:cytoplasm"/>
    <property type="evidence" value="ECO:0007669"/>
    <property type="project" value="TreeGrafter"/>
</dbReference>
<dbReference type="SUPFAM" id="SSF51971">
    <property type="entry name" value="Nucleotide-binding domain"/>
    <property type="match status" value="1"/>
</dbReference>
<dbReference type="InterPro" id="IPR036188">
    <property type="entry name" value="FAD/NAD-bd_sf"/>
</dbReference>
<dbReference type="GO" id="GO:0016491">
    <property type="term" value="F:oxidoreductase activity"/>
    <property type="evidence" value="ECO:0007669"/>
    <property type="project" value="UniProtKB-KW"/>
</dbReference>
<dbReference type="PANTHER" id="PTHR13847">
    <property type="entry name" value="SARCOSINE DEHYDROGENASE-RELATED"/>
    <property type="match status" value="1"/>
</dbReference>
<evidence type="ECO:0000313" key="3">
    <source>
        <dbReference type="EMBL" id="QDI92891.1"/>
    </source>
</evidence>
<dbReference type="EMBL" id="CP035485">
    <property type="protein sequence ID" value="QDI92891.1"/>
    <property type="molecule type" value="Genomic_DNA"/>
</dbReference>
<keyword evidence="1" id="KW-0560">Oxidoreductase</keyword>
<gene>
    <name evidence="3" type="ORF">EPH95_18355</name>
</gene>
<dbReference type="Pfam" id="PF01266">
    <property type="entry name" value="DAO"/>
    <property type="match status" value="1"/>
</dbReference>
<reference evidence="4" key="1">
    <citation type="submission" date="2019-01" db="EMBL/GenBank/DDBJ databases">
        <title>Genomic analysis of Salicibibacter sp. NKC3-5.</title>
        <authorList>
            <person name="Oh Y.J."/>
        </authorList>
    </citation>
    <scope>NUCLEOTIDE SEQUENCE [LARGE SCALE GENOMIC DNA]</scope>
    <source>
        <strain evidence="4">NKC3-5</strain>
    </source>
</reference>
<organism evidence="3 4">
    <name type="scientific">Salicibibacter halophilus</name>
    <dbReference type="NCBI Taxonomy" id="2502791"/>
    <lineage>
        <taxon>Bacteria</taxon>
        <taxon>Bacillati</taxon>
        <taxon>Bacillota</taxon>
        <taxon>Bacilli</taxon>
        <taxon>Bacillales</taxon>
        <taxon>Bacillaceae</taxon>
        <taxon>Salicibibacter</taxon>
    </lineage>
</organism>
<dbReference type="Proteomes" id="UP000319756">
    <property type="component" value="Chromosome"/>
</dbReference>
<dbReference type="Gene3D" id="3.30.9.10">
    <property type="entry name" value="D-Amino Acid Oxidase, subunit A, domain 2"/>
    <property type="match status" value="1"/>
</dbReference>
<protein>
    <submittedName>
        <fullName evidence="3">FAD-dependent oxidoreductase</fullName>
    </submittedName>
</protein>
<proteinExistence type="predicted"/>
<evidence type="ECO:0000259" key="2">
    <source>
        <dbReference type="Pfam" id="PF01266"/>
    </source>
</evidence>
<keyword evidence="4" id="KW-1185">Reference proteome</keyword>